<reference evidence="1 2" key="1">
    <citation type="submission" date="2019-05" db="EMBL/GenBank/DDBJ databases">
        <title>Another draft genome of Portunus trituberculatus and its Hox gene families provides insights of decapod evolution.</title>
        <authorList>
            <person name="Jeong J.-H."/>
            <person name="Song I."/>
            <person name="Kim S."/>
            <person name="Choi T."/>
            <person name="Kim D."/>
            <person name="Ryu S."/>
            <person name="Kim W."/>
        </authorList>
    </citation>
    <scope>NUCLEOTIDE SEQUENCE [LARGE SCALE GENOMIC DNA]</scope>
    <source>
        <tissue evidence="1">Muscle</tissue>
    </source>
</reference>
<sequence length="91" mass="10227">MSVVAQRTRGHGGCLSVVCPRCSISQGRNTEISGWKRDSRPDSTVFRGQGHDMRFSFQSRSCNFLRLKLFTGFYFDASVNAVFVKEAVGRM</sequence>
<evidence type="ECO:0000313" key="1">
    <source>
        <dbReference type="EMBL" id="MPC83353.1"/>
    </source>
</evidence>
<evidence type="ECO:0000313" key="2">
    <source>
        <dbReference type="Proteomes" id="UP000324222"/>
    </source>
</evidence>
<organism evidence="1 2">
    <name type="scientific">Portunus trituberculatus</name>
    <name type="common">Swimming crab</name>
    <name type="synonym">Neptunus trituberculatus</name>
    <dbReference type="NCBI Taxonomy" id="210409"/>
    <lineage>
        <taxon>Eukaryota</taxon>
        <taxon>Metazoa</taxon>
        <taxon>Ecdysozoa</taxon>
        <taxon>Arthropoda</taxon>
        <taxon>Crustacea</taxon>
        <taxon>Multicrustacea</taxon>
        <taxon>Malacostraca</taxon>
        <taxon>Eumalacostraca</taxon>
        <taxon>Eucarida</taxon>
        <taxon>Decapoda</taxon>
        <taxon>Pleocyemata</taxon>
        <taxon>Brachyura</taxon>
        <taxon>Eubrachyura</taxon>
        <taxon>Portunoidea</taxon>
        <taxon>Portunidae</taxon>
        <taxon>Portuninae</taxon>
        <taxon>Portunus</taxon>
    </lineage>
</organism>
<protein>
    <submittedName>
        <fullName evidence="1">Uncharacterized protein</fullName>
    </submittedName>
</protein>
<comment type="caution">
    <text evidence="1">The sequence shown here is derived from an EMBL/GenBank/DDBJ whole genome shotgun (WGS) entry which is preliminary data.</text>
</comment>
<dbReference type="EMBL" id="VSRR010062290">
    <property type="protein sequence ID" value="MPC83353.1"/>
    <property type="molecule type" value="Genomic_DNA"/>
</dbReference>
<proteinExistence type="predicted"/>
<dbReference type="AlphaFoldDB" id="A0A5B7ILN7"/>
<name>A0A5B7ILN7_PORTR</name>
<dbReference type="Proteomes" id="UP000324222">
    <property type="component" value="Unassembled WGS sequence"/>
</dbReference>
<gene>
    <name evidence="1" type="ORF">E2C01_078062</name>
</gene>
<keyword evidence="2" id="KW-1185">Reference proteome</keyword>
<accession>A0A5B7ILN7</accession>